<evidence type="ECO:0000313" key="5">
    <source>
        <dbReference type="EMBL" id="KAL1402729.1"/>
    </source>
</evidence>
<accession>A0ABD1DSJ1</accession>
<dbReference type="SUPFAM" id="SSF50494">
    <property type="entry name" value="Trypsin-like serine proteases"/>
    <property type="match status" value="1"/>
</dbReference>
<proteinExistence type="inferred from homology"/>
<comment type="similarity">
    <text evidence="2">Belongs to the peptidase S1 family. CLIP subfamily.</text>
</comment>
<dbReference type="PANTHER" id="PTHR24252:SF8">
    <property type="entry name" value="ACROSIN"/>
    <property type="match status" value="1"/>
</dbReference>
<keyword evidence="6" id="KW-1185">Reference proteome</keyword>
<feature type="signal peptide" evidence="3">
    <location>
        <begin position="1"/>
        <end position="19"/>
    </location>
</feature>
<keyword evidence="3" id="KW-0732">Signal</keyword>
<protein>
    <recommendedName>
        <fullName evidence="4">Peptidase S1 domain-containing protein</fullName>
    </recommendedName>
</protein>
<comment type="caution">
    <text evidence="5">The sequence shown here is derived from an EMBL/GenBank/DDBJ whole genome shotgun (WGS) entry which is preliminary data.</text>
</comment>
<evidence type="ECO:0000256" key="2">
    <source>
        <dbReference type="ARBA" id="ARBA00024195"/>
    </source>
</evidence>
<name>A0ABD1DSJ1_CULPP</name>
<dbReference type="PRINTS" id="PR00722">
    <property type="entry name" value="CHYMOTRYPSIN"/>
</dbReference>
<reference evidence="5 6" key="1">
    <citation type="submission" date="2024-05" db="EMBL/GenBank/DDBJ databases">
        <title>Culex pipiens pipiens assembly and annotation.</title>
        <authorList>
            <person name="Alout H."/>
            <person name="Durand T."/>
        </authorList>
    </citation>
    <scope>NUCLEOTIDE SEQUENCE [LARGE SCALE GENOMIC DNA]</scope>
    <source>
        <strain evidence="5">HA-2024</strain>
        <tissue evidence="5">Whole body</tissue>
    </source>
</reference>
<keyword evidence="1" id="KW-1015">Disulfide bond</keyword>
<dbReference type="Pfam" id="PF00089">
    <property type="entry name" value="Trypsin"/>
    <property type="match status" value="1"/>
</dbReference>
<evidence type="ECO:0000259" key="4">
    <source>
        <dbReference type="PROSITE" id="PS50240"/>
    </source>
</evidence>
<dbReference type="InterPro" id="IPR043504">
    <property type="entry name" value="Peptidase_S1_PA_chymotrypsin"/>
</dbReference>
<dbReference type="Gene3D" id="2.40.10.10">
    <property type="entry name" value="Trypsin-like serine proteases"/>
    <property type="match status" value="2"/>
</dbReference>
<dbReference type="InterPro" id="IPR009003">
    <property type="entry name" value="Peptidase_S1_PA"/>
</dbReference>
<feature type="chain" id="PRO_5044850414" description="Peptidase S1 domain-containing protein" evidence="3">
    <location>
        <begin position="20"/>
        <end position="248"/>
    </location>
</feature>
<dbReference type="AlphaFoldDB" id="A0ABD1DSJ1"/>
<dbReference type="EMBL" id="JBEHCU010002573">
    <property type="protein sequence ID" value="KAL1402729.1"/>
    <property type="molecule type" value="Genomic_DNA"/>
</dbReference>
<dbReference type="CDD" id="cd00190">
    <property type="entry name" value="Tryp_SPc"/>
    <property type="match status" value="1"/>
</dbReference>
<evidence type="ECO:0000256" key="3">
    <source>
        <dbReference type="SAM" id="SignalP"/>
    </source>
</evidence>
<evidence type="ECO:0000313" key="6">
    <source>
        <dbReference type="Proteomes" id="UP001562425"/>
    </source>
</evidence>
<dbReference type="InterPro" id="IPR001314">
    <property type="entry name" value="Peptidase_S1A"/>
</dbReference>
<evidence type="ECO:0000256" key="1">
    <source>
        <dbReference type="ARBA" id="ARBA00023157"/>
    </source>
</evidence>
<dbReference type="PROSITE" id="PS50240">
    <property type="entry name" value="TRYPSIN_DOM"/>
    <property type="match status" value="1"/>
</dbReference>
<gene>
    <name evidence="5" type="ORF">pipiens_005944</name>
</gene>
<feature type="domain" description="Peptidase S1" evidence="4">
    <location>
        <begin position="38"/>
        <end position="248"/>
    </location>
</feature>
<organism evidence="5 6">
    <name type="scientific">Culex pipiens pipiens</name>
    <name type="common">Northern house mosquito</name>
    <dbReference type="NCBI Taxonomy" id="38569"/>
    <lineage>
        <taxon>Eukaryota</taxon>
        <taxon>Metazoa</taxon>
        <taxon>Ecdysozoa</taxon>
        <taxon>Arthropoda</taxon>
        <taxon>Hexapoda</taxon>
        <taxon>Insecta</taxon>
        <taxon>Pterygota</taxon>
        <taxon>Neoptera</taxon>
        <taxon>Endopterygota</taxon>
        <taxon>Diptera</taxon>
        <taxon>Nematocera</taxon>
        <taxon>Culicoidea</taxon>
        <taxon>Culicidae</taxon>
        <taxon>Culicinae</taxon>
        <taxon>Culicini</taxon>
        <taxon>Culex</taxon>
        <taxon>Culex</taxon>
    </lineage>
</organism>
<sequence>MGRFLLSFAAFYLTIPVLAGHADSNQCGNRKVLTQNAIQKGQSTYSGAWPWHCAVFHLKNRALEYACGGTLIHRKFVLTADHCVLGDNGYVLTGGRIRVRLGVHRLYLLNTQTWQEHCVHAVHRYGQTVPKRKNDIAMLELGTEAEFTDYVQPVCVDQRKLLAGEIGTVVGWGYTEYDELADTLQSARIPVIGTIECLESDRDVFGQVLDSSLFCAGFTNGTTVCNGDSGGGLYFERENVCEVNEDYV</sequence>
<dbReference type="InterPro" id="IPR001254">
    <property type="entry name" value="Trypsin_dom"/>
</dbReference>
<dbReference type="SMART" id="SM00020">
    <property type="entry name" value="Tryp_SPc"/>
    <property type="match status" value="1"/>
</dbReference>
<dbReference type="Proteomes" id="UP001562425">
    <property type="component" value="Unassembled WGS sequence"/>
</dbReference>
<dbReference type="PANTHER" id="PTHR24252">
    <property type="entry name" value="ACROSIN-RELATED"/>
    <property type="match status" value="1"/>
</dbReference>